<feature type="transmembrane region" description="Helical" evidence="2">
    <location>
        <begin position="173"/>
        <end position="194"/>
    </location>
</feature>
<protein>
    <submittedName>
        <fullName evidence="3">Uncharacterized protein</fullName>
    </submittedName>
</protein>
<dbReference type="RefSeq" id="WP_245768831.1">
    <property type="nucleotide sequence ID" value="NZ_FOAP01000016.1"/>
</dbReference>
<reference evidence="4" key="1">
    <citation type="submission" date="2016-10" db="EMBL/GenBank/DDBJ databases">
        <authorList>
            <person name="Varghese N."/>
            <person name="Submissions S."/>
        </authorList>
    </citation>
    <scope>NUCLEOTIDE SEQUENCE [LARGE SCALE GENOMIC DNA]</scope>
    <source>
        <strain evidence="4">DSM 17044</strain>
    </source>
</reference>
<feature type="region of interest" description="Disordered" evidence="1">
    <location>
        <begin position="1"/>
        <end position="20"/>
    </location>
</feature>
<dbReference type="EMBL" id="FOAP01000016">
    <property type="protein sequence ID" value="SEM41857.1"/>
    <property type="molecule type" value="Genomic_DNA"/>
</dbReference>
<dbReference type="Proteomes" id="UP000182719">
    <property type="component" value="Unassembled WGS sequence"/>
</dbReference>
<evidence type="ECO:0000256" key="2">
    <source>
        <dbReference type="SAM" id="Phobius"/>
    </source>
</evidence>
<keyword evidence="2" id="KW-0812">Transmembrane</keyword>
<organism evidence="3 4">
    <name type="scientific">Stigmatella aurantiaca</name>
    <dbReference type="NCBI Taxonomy" id="41"/>
    <lineage>
        <taxon>Bacteria</taxon>
        <taxon>Pseudomonadati</taxon>
        <taxon>Myxococcota</taxon>
        <taxon>Myxococcia</taxon>
        <taxon>Myxococcales</taxon>
        <taxon>Cystobacterineae</taxon>
        <taxon>Archangiaceae</taxon>
        <taxon>Stigmatella</taxon>
    </lineage>
</organism>
<evidence type="ECO:0000313" key="4">
    <source>
        <dbReference type="Proteomes" id="UP000182719"/>
    </source>
</evidence>
<dbReference type="AlphaFoldDB" id="A0A1H7Y958"/>
<feature type="transmembrane region" description="Helical" evidence="2">
    <location>
        <begin position="206"/>
        <end position="229"/>
    </location>
</feature>
<feature type="transmembrane region" description="Helical" evidence="2">
    <location>
        <begin position="142"/>
        <end position="161"/>
    </location>
</feature>
<keyword evidence="2" id="KW-0472">Membrane</keyword>
<proteinExistence type="predicted"/>
<name>A0A1H7Y958_STIAU</name>
<evidence type="ECO:0000313" key="3">
    <source>
        <dbReference type="EMBL" id="SEM41857.1"/>
    </source>
</evidence>
<keyword evidence="2" id="KW-1133">Transmembrane helix</keyword>
<gene>
    <name evidence="3" type="ORF">SAMN05444354_116121</name>
</gene>
<accession>A0A1H7Y958</accession>
<evidence type="ECO:0000256" key="1">
    <source>
        <dbReference type="SAM" id="MobiDB-lite"/>
    </source>
</evidence>
<keyword evidence="4" id="KW-1185">Reference proteome</keyword>
<sequence length="244" mass="25297">MERTRPPQALPAHTSEEGAPPVALSQLLEQVKAPGAERKDVDALLAGLERPLAEDESPRARADFLLALLNSRRLRAMKGSKGRSVRASAVQAMMELGHPYALELPPEALEARGREPSTSQGTGERGFSTLGIILSIVGSAPGLVFGPIGLLMAVPCALALFGGAVESRGLHKAGVVLMGLLSAGLFLLGGGLILEDLRSPGGLYQGLGIGLGLYALAPAPFLGLGAFLLRNPGWREASEEDAAA</sequence>